<accession>A0A5B9WAB4</accession>
<dbReference type="PANTHER" id="PTHR42941">
    <property type="entry name" value="SLL1037 PROTEIN"/>
    <property type="match status" value="1"/>
</dbReference>
<dbReference type="EMBL" id="CP042997">
    <property type="protein sequence ID" value="QEH37179.1"/>
    <property type="molecule type" value="Genomic_DNA"/>
</dbReference>
<protein>
    <submittedName>
        <fullName evidence="2">NMT1/THI5 like protein</fullName>
    </submittedName>
</protein>
<keyword evidence="3" id="KW-1185">Reference proteome</keyword>
<organism evidence="2 3">
    <name type="scientific">Aquisphaera giovannonii</name>
    <dbReference type="NCBI Taxonomy" id="406548"/>
    <lineage>
        <taxon>Bacteria</taxon>
        <taxon>Pseudomonadati</taxon>
        <taxon>Planctomycetota</taxon>
        <taxon>Planctomycetia</taxon>
        <taxon>Isosphaerales</taxon>
        <taxon>Isosphaeraceae</taxon>
        <taxon>Aquisphaera</taxon>
    </lineage>
</organism>
<dbReference type="PANTHER" id="PTHR42941:SF1">
    <property type="entry name" value="SLL1037 PROTEIN"/>
    <property type="match status" value="1"/>
</dbReference>
<keyword evidence="1" id="KW-0812">Transmembrane</keyword>
<dbReference type="Pfam" id="PF16868">
    <property type="entry name" value="NMT1_3"/>
    <property type="match status" value="1"/>
</dbReference>
<dbReference type="Gene3D" id="3.40.190.10">
    <property type="entry name" value="Periplasmic binding protein-like II"/>
    <property type="match status" value="2"/>
</dbReference>
<reference evidence="2 3" key="1">
    <citation type="submission" date="2019-08" db="EMBL/GenBank/DDBJ databases">
        <title>Deep-cultivation of Planctomycetes and their phenomic and genomic characterization uncovers novel biology.</title>
        <authorList>
            <person name="Wiegand S."/>
            <person name="Jogler M."/>
            <person name="Boedeker C."/>
            <person name="Pinto D."/>
            <person name="Vollmers J."/>
            <person name="Rivas-Marin E."/>
            <person name="Kohn T."/>
            <person name="Peeters S.H."/>
            <person name="Heuer A."/>
            <person name="Rast P."/>
            <person name="Oberbeckmann S."/>
            <person name="Bunk B."/>
            <person name="Jeske O."/>
            <person name="Meyerdierks A."/>
            <person name="Storesund J.E."/>
            <person name="Kallscheuer N."/>
            <person name="Luecker S."/>
            <person name="Lage O.M."/>
            <person name="Pohl T."/>
            <person name="Merkel B.J."/>
            <person name="Hornburger P."/>
            <person name="Mueller R.-W."/>
            <person name="Bruemmer F."/>
            <person name="Labrenz M."/>
            <person name="Spormann A.M."/>
            <person name="Op den Camp H."/>
            <person name="Overmann J."/>
            <person name="Amann R."/>
            <person name="Jetten M.S.M."/>
            <person name="Mascher T."/>
            <person name="Medema M.H."/>
            <person name="Devos D.P."/>
            <person name="Kaster A.-K."/>
            <person name="Ovreas L."/>
            <person name="Rohde M."/>
            <person name="Galperin M.Y."/>
            <person name="Jogler C."/>
        </authorList>
    </citation>
    <scope>NUCLEOTIDE SEQUENCE [LARGE SCALE GENOMIC DNA]</scope>
    <source>
        <strain evidence="2 3">OJF2</strain>
    </source>
</reference>
<dbReference type="AlphaFoldDB" id="A0A5B9WAB4"/>
<sequence>MDDAERIGRQRPAPRRRARFTRSMAIWSWIVGLCLASLVASYVMFVEPPPPRHLVIAGGSRGGAYFRHATAYAEELRREGLDVAVRETAGSVENLELLVQDGSGVSIGIVQSGVADEAQAARLLALGSLYREPLWVFYRGDRTIDRPAQLEGLRIGVGPEGSGTLAVTMRLLAANGIGPEPTTPGGRGTRLTHAEAANAAEAFSRGELDAAFFVAAFEADYIRRLIADPAAKLMSFAQQEAYRRRFRYLSPVTLPAGVVDLGKGIPARDVALLAPTAMLVVRGDFSPALVPVLLAAATRIHGGGSVLSEPGEFPSESYCDIPLSEDARRFYRSGQPFLQRLLPFWLASLADRAKLMLIPLVMLLMPMLRAAPPLIRWRTRRKIYRWYSVLREIDQKLAAGLGGLDLDRELQRLRNIEHKVVWVEVPLSYMEEFYQLRMHLSMMQQRLLDLRDRGEPADEPS</sequence>
<feature type="transmembrane region" description="Helical" evidence="1">
    <location>
        <begin position="24"/>
        <end position="45"/>
    </location>
</feature>
<gene>
    <name evidence="2" type="ORF">OJF2_57660</name>
</gene>
<dbReference type="RefSeq" id="WP_148596777.1">
    <property type="nucleotide sequence ID" value="NZ_CP042997.1"/>
</dbReference>
<dbReference type="SUPFAM" id="SSF53850">
    <property type="entry name" value="Periplasmic binding protein-like II"/>
    <property type="match status" value="1"/>
</dbReference>
<name>A0A5B9WAB4_9BACT</name>
<proteinExistence type="predicted"/>
<dbReference type="InterPro" id="IPR011852">
    <property type="entry name" value="TRAP_TAXI"/>
</dbReference>
<keyword evidence="1" id="KW-1133">Transmembrane helix</keyword>
<evidence type="ECO:0000313" key="2">
    <source>
        <dbReference type="EMBL" id="QEH37179.1"/>
    </source>
</evidence>
<dbReference type="OrthoDB" id="237270at2"/>
<dbReference type="KEGG" id="agv:OJF2_57660"/>
<evidence type="ECO:0000313" key="3">
    <source>
        <dbReference type="Proteomes" id="UP000324233"/>
    </source>
</evidence>
<evidence type="ECO:0000256" key="1">
    <source>
        <dbReference type="SAM" id="Phobius"/>
    </source>
</evidence>
<dbReference type="Proteomes" id="UP000324233">
    <property type="component" value="Chromosome"/>
</dbReference>
<keyword evidence="1" id="KW-0472">Membrane</keyword>